<dbReference type="Pfam" id="PF10217">
    <property type="entry name" value="DUF2039"/>
    <property type="match status" value="1"/>
</dbReference>
<name>A0A9C6SWC1_BOMTE</name>
<evidence type="ECO:0000313" key="3">
    <source>
        <dbReference type="RefSeq" id="XP_012174522.2"/>
    </source>
</evidence>
<dbReference type="RefSeq" id="XP_012174522.2">
    <property type="nucleotide sequence ID" value="XM_012319132.3"/>
</dbReference>
<evidence type="ECO:0000313" key="4">
    <source>
        <dbReference type="RefSeq" id="XP_048268107.1"/>
    </source>
</evidence>
<feature type="region of interest" description="Disordered" evidence="1">
    <location>
        <begin position="147"/>
        <end position="168"/>
    </location>
</feature>
<proteinExistence type="predicted"/>
<organism evidence="2 4">
    <name type="scientific">Bombus terrestris</name>
    <name type="common">Buff-tailed bumblebee</name>
    <name type="synonym">Apis terrestris</name>
    <dbReference type="NCBI Taxonomy" id="30195"/>
    <lineage>
        <taxon>Eukaryota</taxon>
        <taxon>Metazoa</taxon>
        <taxon>Ecdysozoa</taxon>
        <taxon>Arthropoda</taxon>
        <taxon>Hexapoda</taxon>
        <taxon>Insecta</taxon>
        <taxon>Pterygota</taxon>
        <taxon>Neoptera</taxon>
        <taxon>Endopterygota</taxon>
        <taxon>Hymenoptera</taxon>
        <taxon>Apocrita</taxon>
        <taxon>Aculeata</taxon>
        <taxon>Apoidea</taxon>
        <taxon>Anthophila</taxon>
        <taxon>Apidae</taxon>
        <taxon>Bombus</taxon>
        <taxon>Bombus</taxon>
    </lineage>
</organism>
<dbReference type="GeneID" id="100650709"/>
<feature type="compositionally biased region" description="Basic and acidic residues" evidence="1">
    <location>
        <begin position="153"/>
        <end position="168"/>
    </location>
</feature>
<dbReference type="AlphaFoldDB" id="A0A9C6SWC1"/>
<dbReference type="RefSeq" id="XP_048268107.1">
    <property type="nucleotide sequence ID" value="XM_048412150.1"/>
</dbReference>
<dbReference type="Proteomes" id="UP000835206">
    <property type="component" value="Chromosome 14"/>
</dbReference>
<gene>
    <name evidence="3 4" type="primary">LOC100650709</name>
</gene>
<sequence>MSTQRGNTNRSRPQKYQNQTVFKNDLHDKSNKTKYINSIQIVHVCERCKQIIEWKIKYKKYKPLKAVAKCIKCEQKAIKHAYHNICIPCAIQYKVCPKCGNKSNIVKEEPDIQEETNKLDIELQNLLKGLSERKRRTFIRSMNKNATSNKNKCTKENKEEATNEEKHPKDNCIKKEILSKENLLLRLKSLMIEDDDNDLDIDNDTDSDSSM</sequence>
<dbReference type="PANTHER" id="PTHR22876:SF5">
    <property type="entry name" value="CHROMOSOME 9 OPEN READING FRAME 85"/>
    <property type="match status" value="1"/>
</dbReference>
<keyword evidence="2" id="KW-1185">Reference proteome</keyword>
<dbReference type="KEGG" id="bter:100650709"/>
<protein>
    <submittedName>
        <fullName evidence="3 4">Uncharacterized protein C9orf85 homolog</fullName>
    </submittedName>
</protein>
<accession>A0A9C6SWC1</accession>
<dbReference type="PANTHER" id="PTHR22876">
    <property type="entry name" value="ZGC:101016"/>
    <property type="match status" value="1"/>
</dbReference>
<reference evidence="3 4" key="1">
    <citation type="submission" date="2025-04" db="UniProtKB">
        <authorList>
            <consortium name="RefSeq"/>
        </authorList>
    </citation>
    <scope>IDENTIFICATION</scope>
</reference>
<dbReference type="OrthoDB" id="250548at2759"/>
<evidence type="ECO:0000313" key="2">
    <source>
        <dbReference type="Proteomes" id="UP000835206"/>
    </source>
</evidence>
<dbReference type="InterPro" id="IPR019351">
    <property type="entry name" value="DUF2039"/>
</dbReference>
<evidence type="ECO:0000256" key="1">
    <source>
        <dbReference type="SAM" id="MobiDB-lite"/>
    </source>
</evidence>